<sequence length="89" mass="9745">MENIEEGLLLKERELVVALRWGVIWEEMKEIGYLAGPMIVVTLSQYLLQTISLMMVGHLTELSLSSTAIAVSIAGVTGFSFLVSTSLSE</sequence>
<dbReference type="STRING" id="33114.A0A2G2VK12"/>
<evidence type="ECO:0000313" key="3">
    <source>
        <dbReference type="Proteomes" id="UP000224567"/>
    </source>
</evidence>
<reference evidence="2 3" key="1">
    <citation type="journal article" date="2017" name="Genome Biol.">
        <title>New reference genome sequences of hot pepper reveal the massive evolution of plant disease-resistance genes by retroduplication.</title>
        <authorList>
            <person name="Kim S."/>
            <person name="Park J."/>
            <person name="Yeom S.I."/>
            <person name="Kim Y.M."/>
            <person name="Seo E."/>
            <person name="Kim K.T."/>
            <person name="Kim M.S."/>
            <person name="Lee J.M."/>
            <person name="Cheong K."/>
            <person name="Shin H.S."/>
            <person name="Kim S.B."/>
            <person name="Han K."/>
            <person name="Lee J."/>
            <person name="Park M."/>
            <person name="Lee H.A."/>
            <person name="Lee H.Y."/>
            <person name="Lee Y."/>
            <person name="Oh S."/>
            <person name="Lee J.H."/>
            <person name="Choi E."/>
            <person name="Choi E."/>
            <person name="Lee S.E."/>
            <person name="Jeon J."/>
            <person name="Kim H."/>
            <person name="Choi G."/>
            <person name="Song H."/>
            <person name="Lee J."/>
            <person name="Lee S.C."/>
            <person name="Kwon J.K."/>
            <person name="Lee H.Y."/>
            <person name="Koo N."/>
            <person name="Hong Y."/>
            <person name="Kim R.W."/>
            <person name="Kang W.H."/>
            <person name="Huh J.H."/>
            <person name="Kang B.C."/>
            <person name="Yang T.J."/>
            <person name="Lee Y.H."/>
            <person name="Bennetzen J.L."/>
            <person name="Choi D."/>
        </authorList>
    </citation>
    <scope>NUCLEOTIDE SEQUENCE [LARGE SCALE GENOMIC DNA]</scope>
    <source>
        <strain evidence="3">cv. PBC81</strain>
    </source>
</reference>
<keyword evidence="1" id="KW-0472">Membrane</keyword>
<proteinExistence type="predicted"/>
<keyword evidence="1" id="KW-1133">Transmembrane helix</keyword>
<organism evidence="2 3">
    <name type="scientific">Capsicum baccatum</name>
    <name type="common">Peruvian pepper</name>
    <dbReference type="NCBI Taxonomy" id="33114"/>
    <lineage>
        <taxon>Eukaryota</taxon>
        <taxon>Viridiplantae</taxon>
        <taxon>Streptophyta</taxon>
        <taxon>Embryophyta</taxon>
        <taxon>Tracheophyta</taxon>
        <taxon>Spermatophyta</taxon>
        <taxon>Magnoliopsida</taxon>
        <taxon>eudicotyledons</taxon>
        <taxon>Gunneridae</taxon>
        <taxon>Pentapetalae</taxon>
        <taxon>asterids</taxon>
        <taxon>lamiids</taxon>
        <taxon>Solanales</taxon>
        <taxon>Solanaceae</taxon>
        <taxon>Solanoideae</taxon>
        <taxon>Capsiceae</taxon>
        <taxon>Capsicum</taxon>
    </lineage>
</organism>
<dbReference type="PANTHER" id="PTHR11206">
    <property type="entry name" value="MULTIDRUG RESISTANCE PROTEIN"/>
    <property type="match status" value="1"/>
</dbReference>
<evidence type="ECO:0000256" key="1">
    <source>
        <dbReference type="SAM" id="Phobius"/>
    </source>
</evidence>
<protein>
    <submittedName>
        <fullName evidence="2">Uncharacterized protein</fullName>
    </submittedName>
</protein>
<name>A0A2G2VK12_CAPBA</name>
<keyword evidence="1" id="KW-0812">Transmembrane</keyword>
<dbReference type="EMBL" id="MLFT02000011">
    <property type="protein sequence ID" value="PHT33293.1"/>
    <property type="molecule type" value="Genomic_DNA"/>
</dbReference>
<dbReference type="Proteomes" id="UP000224567">
    <property type="component" value="Unassembled WGS sequence"/>
</dbReference>
<comment type="caution">
    <text evidence="2">The sequence shown here is derived from an EMBL/GenBank/DDBJ whole genome shotgun (WGS) entry which is preliminary data.</text>
</comment>
<feature type="transmembrane region" description="Helical" evidence="1">
    <location>
        <begin position="68"/>
        <end position="87"/>
    </location>
</feature>
<dbReference type="OrthoDB" id="1294093at2759"/>
<dbReference type="AlphaFoldDB" id="A0A2G2VK12"/>
<keyword evidence="3" id="KW-1185">Reference proteome</keyword>
<reference evidence="3" key="2">
    <citation type="journal article" date="2017" name="J. Anim. Genet.">
        <title>Multiple reference genome sequences of hot pepper reveal the massive evolution of plant disease resistance genes by retroduplication.</title>
        <authorList>
            <person name="Kim S."/>
            <person name="Park J."/>
            <person name="Yeom S.-I."/>
            <person name="Kim Y.-M."/>
            <person name="Seo E."/>
            <person name="Kim K.-T."/>
            <person name="Kim M.-S."/>
            <person name="Lee J.M."/>
            <person name="Cheong K."/>
            <person name="Shin H.-S."/>
            <person name="Kim S.-B."/>
            <person name="Han K."/>
            <person name="Lee J."/>
            <person name="Park M."/>
            <person name="Lee H.-A."/>
            <person name="Lee H.-Y."/>
            <person name="Lee Y."/>
            <person name="Oh S."/>
            <person name="Lee J.H."/>
            <person name="Choi E."/>
            <person name="Choi E."/>
            <person name="Lee S.E."/>
            <person name="Jeon J."/>
            <person name="Kim H."/>
            <person name="Choi G."/>
            <person name="Song H."/>
            <person name="Lee J."/>
            <person name="Lee S.-C."/>
            <person name="Kwon J.-K."/>
            <person name="Lee H.-Y."/>
            <person name="Koo N."/>
            <person name="Hong Y."/>
            <person name="Kim R.W."/>
            <person name="Kang W.-H."/>
            <person name="Huh J.H."/>
            <person name="Kang B.-C."/>
            <person name="Yang T.-J."/>
            <person name="Lee Y.-H."/>
            <person name="Bennetzen J.L."/>
            <person name="Choi D."/>
        </authorList>
    </citation>
    <scope>NUCLEOTIDE SEQUENCE [LARGE SCALE GENOMIC DNA]</scope>
    <source>
        <strain evidence="3">cv. PBC81</strain>
    </source>
</reference>
<evidence type="ECO:0000313" key="2">
    <source>
        <dbReference type="EMBL" id="PHT33293.1"/>
    </source>
</evidence>
<feature type="transmembrane region" description="Helical" evidence="1">
    <location>
        <begin position="31"/>
        <end position="56"/>
    </location>
</feature>
<gene>
    <name evidence="2" type="ORF">CQW23_25093</name>
</gene>
<accession>A0A2G2VK12</accession>